<evidence type="ECO:0000256" key="2">
    <source>
        <dbReference type="ARBA" id="ARBA00022827"/>
    </source>
</evidence>
<keyword evidence="1" id="KW-0285">Flavoprotein</keyword>
<accession>A0A2R5HKR4</accession>
<dbReference type="PRINTS" id="PR00411">
    <property type="entry name" value="PNDRDTASEI"/>
</dbReference>
<dbReference type="SUPFAM" id="SSF51905">
    <property type="entry name" value="FAD/NAD(P)-binding domain"/>
    <property type="match status" value="1"/>
</dbReference>
<dbReference type="InterPro" id="IPR016156">
    <property type="entry name" value="FAD/NAD-linked_Rdtase_dimer_sf"/>
</dbReference>
<keyword evidence="5" id="KW-1185">Reference proteome</keyword>
<reference evidence="4 5" key="1">
    <citation type="journal article" date="2018" name="Genome Announc.">
        <title>Draft Genome Sequence of Lactococcus sp. Strain NtB2 (JCM 32569), Isolated from the Gut of the Higher Termite Nasutitermes takasagoensis.</title>
        <authorList>
            <person name="Noda S."/>
            <person name="Aihara C."/>
            <person name="Yuki M."/>
            <person name="Ohkuma M."/>
        </authorList>
    </citation>
    <scope>NUCLEOTIDE SEQUENCE [LARGE SCALE GENOMIC DNA]</scope>
    <source>
        <strain evidence="4 5">NtB2</strain>
    </source>
</reference>
<comment type="caution">
    <text evidence="4">The sequence shown here is derived from an EMBL/GenBank/DDBJ whole genome shotgun (WGS) entry which is preliminary data.</text>
</comment>
<dbReference type="GO" id="GO:0016491">
    <property type="term" value="F:oxidoreductase activity"/>
    <property type="evidence" value="ECO:0007669"/>
    <property type="project" value="InterPro"/>
</dbReference>
<evidence type="ECO:0000313" key="4">
    <source>
        <dbReference type="EMBL" id="GBG97508.1"/>
    </source>
</evidence>
<keyword evidence="2" id="KW-0274">FAD</keyword>
<dbReference type="OrthoDB" id="9800167at2"/>
<feature type="domain" description="FAD/NAD(P)-binding" evidence="3">
    <location>
        <begin position="3"/>
        <end position="88"/>
    </location>
</feature>
<dbReference type="Gene3D" id="3.50.50.60">
    <property type="entry name" value="FAD/NAD(P)-binding domain"/>
    <property type="match status" value="1"/>
</dbReference>
<dbReference type="PANTHER" id="PTHR43014:SF5">
    <property type="entry name" value="GLUTATHIONE REDUCTASE (NADPH)"/>
    <property type="match status" value="1"/>
</dbReference>
<dbReference type="PANTHER" id="PTHR43014">
    <property type="entry name" value="MERCURIC REDUCTASE"/>
    <property type="match status" value="1"/>
</dbReference>
<evidence type="ECO:0000259" key="3">
    <source>
        <dbReference type="Pfam" id="PF07992"/>
    </source>
</evidence>
<dbReference type="EMBL" id="BFFO01000015">
    <property type="protein sequence ID" value="GBG97508.1"/>
    <property type="molecule type" value="Genomic_DNA"/>
</dbReference>
<proteinExistence type="predicted"/>
<sequence>MTFVENVDITEVTENGGKLTLKDGKGYEIQTDYAVAAIGRGAAVGSLHLDRVNVTVNRGGIAVNEFLQTSNPKIYALGDVIDKTAGRLTPVSGFEARYLLANWDKQSPEAISYPAIPSIVFGATKLAKVGETTGSSVKEIDTTGWYTYRRVGDPLAKIKLYSNEEGLIVGASILSTLADELVNFLSILINKKISLMEAKSLIMAYPTPASDLTYYY</sequence>
<dbReference type="PRINTS" id="PR00368">
    <property type="entry name" value="FADPNR"/>
</dbReference>
<organism evidence="4 5">
    <name type="scientific">Lactococcus termiticola</name>
    <dbReference type="NCBI Taxonomy" id="2169526"/>
    <lineage>
        <taxon>Bacteria</taxon>
        <taxon>Bacillati</taxon>
        <taxon>Bacillota</taxon>
        <taxon>Bacilli</taxon>
        <taxon>Lactobacillales</taxon>
        <taxon>Streptococcaceae</taxon>
        <taxon>Lactococcus</taxon>
    </lineage>
</organism>
<name>A0A2R5HKR4_9LACT</name>
<dbReference type="AlphaFoldDB" id="A0A2R5HKR4"/>
<gene>
    <name evidence="4" type="primary">gor_1</name>
    <name evidence="4" type="ORF">NtB2_01654</name>
</gene>
<evidence type="ECO:0000256" key="1">
    <source>
        <dbReference type="ARBA" id="ARBA00022630"/>
    </source>
</evidence>
<dbReference type="RefSeq" id="WP_109246462.1">
    <property type="nucleotide sequence ID" value="NZ_BFFO01000015.1"/>
</dbReference>
<dbReference type="InterPro" id="IPR036188">
    <property type="entry name" value="FAD/NAD-bd_sf"/>
</dbReference>
<dbReference type="SUPFAM" id="SSF55424">
    <property type="entry name" value="FAD/NAD-linked reductases, dimerisation (C-terminal) domain"/>
    <property type="match status" value="1"/>
</dbReference>
<dbReference type="Pfam" id="PF07992">
    <property type="entry name" value="Pyr_redox_2"/>
    <property type="match status" value="1"/>
</dbReference>
<dbReference type="InterPro" id="IPR023753">
    <property type="entry name" value="FAD/NAD-binding_dom"/>
</dbReference>
<protein>
    <submittedName>
        <fullName evidence="4">Glutathione reductase</fullName>
    </submittedName>
</protein>
<evidence type="ECO:0000313" key="5">
    <source>
        <dbReference type="Proteomes" id="UP000245021"/>
    </source>
</evidence>
<dbReference type="Proteomes" id="UP000245021">
    <property type="component" value="Unassembled WGS sequence"/>
</dbReference>